<keyword evidence="2" id="KW-1185">Reference proteome</keyword>
<reference evidence="1 2" key="1">
    <citation type="submission" date="2014-04" db="EMBL/GenBank/DDBJ databases">
        <authorList>
            <consortium name="DOE Joint Genome Institute"/>
            <person name="Kuo A."/>
            <person name="Girlanda M."/>
            <person name="Perotto S."/>
            <person name="Kohler A."/>
            <person name="Nagy L.G."/>
            <person name="Floudas D."/>
            <person name="Copeland A."/>
            <person name="Barry K.W."/>
            <person name="Cichocki N."/>
            <person name="Veneault-Fourrey C."/>
            <person name="LaButti K."/>
            <person name="Lindquist E.A."/>
            <person name="Lipzen A."/>
            <person name="Lundell T."/>
            <person name="Morin E."/>
            <person name="Murat C."/>
            <person name="Sun H."/>
            <person name="Tunlid A."/>
            <person name="Henrissat B."/>
            <person name="Grigoriev I.V."/>
            <person name="Hibbett D.S."/>
            <person name="Martin F."/>
            <person name="Nordberg H.P."/>
            <person name="Cantor M.N."/>
            <person name="Hua S.X."/>
        </authorList>
    </citation>
    <scope>NUCLEOTIDE SEQUENCE [LARGE SCALE GENOMIC DNA]</scope>
    <source>
        <strain evidence="1 2">MUT 4182</strain>
    </source>
</reference>
<dbReference type="Proteomes" id="UP000054248">
    <property type="component" value="Unassembled WGS sequence"/>
</dbReference>
<proteinExistence type="predicted"/>
<name>A0A0C3QFY2_9AGAM</name>
<organism evidence="1 2">
    <name type="scientific">Tulasnella calospora MUT 4182</name>
    <dbReference type="NCBI Taxonomy" id="1051891"/>
    <lineage>
        <taxon>Eukaryota</taxon>
        <taxon>Fungi</taxon>
        <taxon>Dikarya</taxon>
        <taxon>Basidiomycota</taxon>
        <taxon>Agaricomycotina</taxon>
        <taxon>Agaricomycetes</taxon>
        <taxon>Cantharellales</taxon>
        <taxon>Tulasnellaceae</taxon>
        <taxon>Tulasnella</taxon>
    </lineage>
</organism>
<gene>
    <name evidence="1" type="ORF">M407DRAFT_244197</name>
</gene>
<sequence length="89" mass="9865">MYRSNVLRNVIGPMNIPELNASLSGVGCLTQYAGNGSICTRTGVSRVCSRCNAEFIELWAVRRWDKRSIGPFQSNRACTESPAETARRI</sequence>
<accession>A0A0C3QFY2</accession>
<reference evidence="2" key="2">
    <citation type="submission" date="2015-01" db="EMBL/GenBank/DDBJ databases">
        <title>Evolutionary Origins and Diversification of the Mycorrhizal Mutualists.</title>
        <authorList>
            <consortium name="DOE Joint Genome Institute"/>
            <consortium name="Mycorrhizal Genomics Consortium"/>
            <person name="Kohler A."/>
            <person name="Kuo A."/>
            <person name="Nagy L.G."/>
            <person name="Floudas D."/>
            <person name="Copeland A."/>
            <person name="Barry K.W."/>
            <person name="Cichocki N."/>
            <person name="Veneault-Fourrey C."/>
            <person name="LaButti K."/>
            <person name="Lindquist E.A."/>
            <person name="Lipzen A."/>
            <person name="Lundell T."/>
            <person name="Morin E."/>
            <person name="Murat C."/>
            <person name="Riley R."/>
            <person name="Ohm R."/>
            <person name="Sun H."/>
            <person name="Tunlid A."/>
            <person name="Henrissat B."/>
            <person name="Grigoriev I.V."/>
            <person name="Hibbett D.S."/>
            <person name="Martin F."/>
        </authorList>
    </citation>
    <scope>NUCLEOTIDE SEQUENCE [LARGE SCALE GENOMIC DNA]</scope>
    <source>
        <strain evidence="2">MUT 4182</strain>
    </source>
</reference>
<dbReference type="AlphaFoldDB" id="A0A0C3QFY2"/>
<protein>
    <submittedName>
        <fullName evidence="1">Uncharacterized protein</fullName>
    </submittedName>
</protein>
<dbReference type="EMBL" id="KN823048">
    <property type="protein sequence ID" value="KIO25131.1"/>
    <property type="molecule type" value="Genomic_DNA"/>
</dbReference>
<evidence type="ECO:0000313" key="2">
    <source>
        <dbReference type="Proteomes" id="UP000054248"/>
    </source>
</evidence>
<evidence type="ECO:0000313" key="1">
    <source>
        <dbReference type="EMBL" id="KIO25131.1"/>
    </source>
</evidence>
<dbReference type="HOGENOM" id="CLU_2456405_0_0_1"/>